<evidence type="ECO:0000256" key="4">
    <source>
        <dbReference type="ARBA" id="ARBA00022793"/>
    </source>
</evidence>
<dbReference type="OrthoDB" id="3970464at2759"/>
<dbReference type="InterPro" id="IPR047214">
    <property type="entry name" value="TPP_PDC_IPDC"/>
</dbReference>
<dbReference type="VEuPathDB" id="FungiDB:TAPDE_005395"/>
<evidence type="ECO:0000256" key="8">
    <source>
        <dbReference type="PIRSR" id="PIRSR036565-1"/>
    </source>
</evidence>
<dbReference type="STRING" id="1097556.R4XGQ5"/>
<feature type="domain" description="Thiamine pyrophosphate enzyme central" evidence="11">
    <location>
        <begin position="201"/>
        <end position="320"/>
    </location>
</feature>
<feature type="binding site" evidence="8">
    <location>
        <position position="27"/>
    </location>
    <ligand>
        <name>pyruvate</name>
        <dbReference type="ChEBI" id="CHEBI:15361"/>
        <label>1</label>
        <note>substrate; ligand shared between two neighboring subunits</note>
    </ligand>
</feature>
<dbReference type="InterPro" id="IPR012110">
    <property type="entry name" value="PDC/IPDC-like"/>
</dbReference>
<dbReference type="AlphaFoldDB" id="R4XGQ5"/>
<dbReference type="Pfam" id="PF02775">
    <property type="entry name" value="TPP_enzyme_C"/>
    <property type="match status" value="1"/>
</dbReference>
<comment type="similarity">
    <text evidence="2 10">Belongs to the TPP enzyme family.</text>
</comment>
<dbReference type="Gene3D" id="3.40.50.1220">
    <property type="entry name" value="TPP-binding domain"/>
    <property type="match status" value="1"/>
</dbReference>
<evidence type="ECO:0000259" key="11">
    <source>
        <dbReference type="Pfam" id="PF00205"/>
    </source>
</evidence>
<dbReference type="GO" id="GO:0005634">
    <property type="term" value="C:nucleus"/>
    <property type="evidence" value="ECO:0007669"/>
    <property type="project" value="TreeGrafter"/>
</dbReference>
<dbReference type="PIRSF" id="PIRSF036565">
    <property type="entry name" value="Pyruvt_ip_decrb"/>
    <property type="match status" value="1"/>
</dbReference>
<keyword evidence="6 10" id="KW-0786">Thiamine pyrophosphate</keyword>
<evidence type="ECO:0000256" key="9">
    <source>
        <dbReference type="PIRSR" id="PIRSR036565-2"/>
    </source>
</evidence>
<dbReference type="GO" id="GO:0030976">
    <property type="term" value="F:thiamine pyrophosphate binding"/>
    <property type="evidence" value="ECO:0007669"/>
    <property type="project" value="InterPro"/>
</dbReference>
<gene>
    <name evidence="14" type="ORF">TAPDE_005395</name>
</gene>
<sequence length="569" mass="62250">MTTTVANYLLTRLEQLGLRSVFGVPGDFNLAFLDEFDNHRDLTWVGCANELNAAYAADGYARVNHRISAIVTTFGVGELSAMNGVAGSYSEHVGVVHIVGTPSTFDQRSGSLLHHTLGNGDFSVFAKMSKSITTTQANLTDPATAGSEIDRVLQACYVRAHPVYLGIPTDMAYAEVSAKPLETKLDLSPRENEEELETYLIDEVLGLIHGAKAPIILVDACAIRHRVLDEVNQLIRRTHFPVFCTPMGKSAISEELPEFGGVYIGSITQAHIKKVVEEADLVLSVGALKSDFNTGSFSYHINKTAVVEFHSDRTQVKYATYPGVGMNSLLPKLIARIDTARTTAIPVPAFENEAKQEHESAITHDWFWPTVGDRFLRPDDVVVTETGTSNFGILDTRLPHAVEIVSQVLWGSIGFSVGALLGAAQAARERDDEAGGGRSSSRTVLFVGDGSLQLTVQEISTMIRQGLKPIIFVLNNDGYTIERFIHGPEREYNDINTSWQYQHLLEFFGAVDQKSYKVSTQDEVTALFGDGEFMAAGRIQLVEVIMGKMDAPRALKVQAELTAKANSHK</sequence>
<feature type="domain" description="Thiamine pyrophosphate enzyme TPP-binding" evidence="12">
    <location>
        <begin position="406"/>
        <end position="528"/>
    </location>
</feature>
<dbReference type="GO" id="GO:0005829">
    <property type="term" value="C:cytosol"/>
    <property type="evidence" value="ECO:0007669"/>
    <property type="project" value="TreeGrafter"/>
</dbReference>
<keyword evidence="5 9" id="KW-0460">Magnesium</keyword>
<keyword evidence="15" id="KW-1185">Reference proteome</keyword>
<evidence type="ECO:0000256" key="2">
    <source>
        <dbReference type="ARBA" id="ARBA00007812"/>
    </source>
</evidence>
<evidence type="ECO:0000256" key="10">
    <source>
        <dbReference type="RuleBase" id="RU362132"/>
    </source>
</evidence>
<dbReference type="Pfam" id="PF00205">
    <property type="entry name" value="TPP_enzyme_M"/>
    <property type="match status" value="1"/>
</dbReference>
<protein>
    <recommendedName>
        <fullName evidence="16">Pyruvate decarboxylase</fullName>
    </recommendedName>
</protein>
<feature type="binding site" evidence="9">
    <location>
        <position position="476"/>
    </location>
    <ligand>
        <name>Mg(2+)</name>
        <dbReference type="ChEBI" id="CHEBI:18420"/>
    </ligand>
</feature>
<feature type="binding site" evidence="9">
    <location>
        <position position="449"/>
    </location>
    <ligand>
        <name>Mg(2+)</name>
        <dbReference type="ChEBI" id="CHEBI:18420"/>
    </ligand>
</feature>
<evidence type="ECO:0000256" key="7">
    <source>
        <dbReference type="ARBA" id="ARBA00023239"/>
    </source>
</evidence>
<evidence type="ECO:0000256" key="5">
    <source>
        <dbReference type="ARBA" id="ARBA00022842"/>
    </source>
</evidence>
<dbReference type="eggNOG" id="KOG1184">
    <property type="taxonomic scope" value="Eukaryota"/>
</dbReference>
<feature type="binding site" evidence="8">
    <location>
        <position position="115"/>
    </location>
    <ligand>
        <name>pyruvate</name>
        <dbReference type="ChEBI" id="CHEBI:15361"/>
        <label>1</label>
        <note>substrate; ligand shared between two neighboring subunits</note>
    </ligand>
</feature>
<dbReference type="InterPro" id="IPR012000">
    <property type="entry name" value="Thiamin_PyroP_enz_cen_dom"/>
</dbReference>
<dbReference type="CDD" id="cd07038">
    <property type="entry name" value="TPP_PYR_PDC_IPDC_like"/>
    <property type="match status" value="1"/>
</dbReference>
<dbReference type="Proteomes" id="UP000013776">
    <property type="component" value="Unassembled WGS sequence"/>
</dbReference>
<proteinExistence type="inferred from homology"/>
<dbReference type="FunFam" id="3.40.50.970:FF:000024">
    <property type="entry name" value="Pyruvate decarboxylase isozyme"/>
    <property type="match status" value="1"/>
</dbReference>
<evidence type="ECO:0000259" key="12">
    <source>
        <dbReference type="Pfam" id="PF02775"/>
    </source>
</evidence>
<dbReference type="CDD" id="cd02005">
    <property type="entry name" value="TPP_PDC_IPDC"/>
    <property type="match status" value="1"/>
</dbReference>
<organism evidence="14 15">
    <name type="scientific">Taphrina deformans (strain PYCC 5710 / ATCC 11124 / CBS 356.35 / IMI 108563 / JCM 9778 / NBRC 8474)</name>
    <name type="common">Peach leaf curl fungus</name>
    <name type="synonym">Lalaria deformans</name>
    <dbReference type="NCBI Taxonomy" id="1097556"/>
    <lineage>
        <taxon>Eukaryota</taxon>
        <taxon>Fungi</taxon>
        <taxon>Dikarya</taxon>
        <taxon>Ascomycota</taxon>
        <taxon>Taphrinomycotina</taxon>
        <taxon>Taphrinomycetes</taxon>
        <taxon>Taphrinales</taxon>
        <taxon>Taphrinaceae</taxon>
        <taxon>Taphrina</taxon>
    </lineage>
</organism>
<evidence type="ECO:0000313" key="14">
    <source>
        <dbReference type="EMBL" id="CCG84848.1"/>
    </source>
</evidence>
<feature type="binding site" evidence="8">
    <location>
        <position position="157"/>
    </location>
    <ligand>
        <name>pyruvate</name>
        <dbReference type="ChEBI" id="CHEBI:15361"/>
        <label>2</label>
        <note>allosteric activator</note>
    </ligand>
</feature>
<dbReference type="GO" id="GO:0000949">
    <property type="term" value="P:aromatic amino acid family catabolic process to alcohol via Ehrlich pathway"/>
    <property type="evidence" value="ECO:0007669"/>
    <property type="project" value="TreeGrafter"/>
</dbReference>
<dbReference type="PANTHER" id="PTHR43452">
    <property type="entry name" value="PYRUVATE DECARBOXYLASE"/>
    <property type="match status" value="1"/>
</dbReference>
<dbReference type="InterPro" id="IPR011766">
    <property type="entry name" value="TPP_enzyme_TPP-bd"/>
</dbReference>
<reference evidence="14 15" key="1">
    <citation type="journal article" date="2013" name="MBio">
        <title>Genome sequencing of the plant pathogen Taphrina deformans, the causal agent of peach leaf curl.</title>
        <authorList>
            <person name="Cisse O.H."/>
            <person name="Almeida J.M.G.C.F."/>
            <person name="Fonseca A."/>
            <person name="Kumar A.A."/>
            <person name="Salojaervi J."/>
            <person name="Overmyer K."/>
            <person name="Hauser P.M."/>
            <person name="Pagni M."/>
        </authorList>
    </citation>
    <scope>NUCLEOTIDE SEQUENCE [LARGE SCALE GENOMIC DNA]</scope>
    <source>
        <strain evidence="15">PYCC 5710 / ATCC 11124 / CBS 356.35 / IMI 108563 / JCM 9778 / NBRC 8474</strain>
    </source>
</reference>
<keyword evidence="4" id="KW-0210">Decarboxylase</keyword>
<comment type="cofactor">
    <cofactor evidence="1">
        <name>thiamine diphosphate</name>
        <dbReference type="ChEBI" id="CHEBI:58937"/>
    </cofactor>
</comment>
<comment type="caution">
    <text evidence="14">The sequence shown here is derived from an EMBL/GenBank/DDBJ whole genome shotgun (WGS) entry which is preliminary data.</text>
</comment>
<keyword evidence="7" id="KW-0456">Lyase</keyword>
<feature type="binding site" evidence="9">
    <location>
        <position position="478"/>
    </location>
    <ligand>
        <name>Mg(2+)</name>
        <dbReference type="ChEBI" id="CHEBI:18420"/>
    </ligand>
</feature>
<dbReference type="SUPFAM" id="SSF52467">
    <property type="entry name" value="DHS-like NAD/FAD-binding domain"/>
    <property type="match status" value="1"/>
</dbReference>
<accession>R4XGQ5</accession>
<name>R4XGQ5_TAPDE</name>
<evidence type="ECO:0008006" key="16">
    <source>
        <dbReference type="Google" id="ProtNLM"/>
    </source>
</evidence>
<evidence type="ECO:0000256" key="1">
    <source>
        <dbReference type="ARBA" id="ARBA00001964"/>
    </source>
</evidence>
<dbReference type="PANTHER" id="PTHR43452:SF30">
    <property type="entry name" value="PYRUVATE DECARBOXYLASE ISOZYME 1-RELATED"/>
    <property type="match status" value="1"/>
</dbReference>
<dbReference type="Gene3D" id="3.40.50.970">
    <property type="match status" value="2"/>
</dbReference>
<dbReference type="Pfam" id="PF02776">
    <property type="entry name" value="TPP_enzyme_N"/>
    <property type="match status" value="1"/>
</dbReference>
<dbReference type="InterPro" id="IPR012001">
    <property type="entry name" value="Thiamin_PyroP_enz_TPP-bd_dom"/>
</dbReference>
<dbReference type="EMBL" id="CAHR02000324">
    <property type="protein sequence ID" value="CCG84848.1"/>
    <property type="molecule type" value="Genomic_DNA"/>
</dbReference>
<evidence type="ECO:0000259" key="13">
    <source>
        <dbReference type="Pfam" id="PF02776"/>
    </source>
</evidence>
<keyword evidence="3 9" id="KW-0479">Metal-binding</keyword>
<dbReference type="FunFam" id="3.40.50.970:FF:000019">
    <property type="entry name" value="Pyruvate decarboxylase isozyme"/>
    <property type="match status" value="1"/>
</dbReference>
<dbReference type="GO" id="GO:0004737">
    <property type="term" value="F:pyruvate decarboxylase activity"/>
    <property type="evidence" value="ECO:0007669"/>
    <property type="project" value="TreeGrafter"/>
</dbReference>
<dbReference type="InterPro" id="IPR047213">
    <property type="entry name" value="TPP_PYR_PDC_IPDC-like"/>
</dbReference>
<feature type="domain" description="Thiamine pyrophosphate enzyme N-terminal TPP-binding" evidence="13">
    <location>
        <begin position="4"/>
        <end position="108"/>
    </location>
</feature>
<feature type="binding site" evidence="8">
    <location>
        <position position="482"/>
    </location>
    <ligand>
        <name>pyruvate</name>
        <dbReference type="ChEBI" id="CHEBI:15361"/>
        <label>1</label>
        <note>substrate; ligand shared between two neighboring subunits</note>
    </ligand>
</feature>
<evidence type="ECO:0000256" key="6">
    <source>
        <dbReference type="ARBA" id="ARBA00023052"/>
    </source>
</evidence>
<evidence type="ECO:0000256" key="3">
    <source>
        <dbReference type="ARBA" id="ARBA00022723"/>
    </source>
</evidence>
<dbReference type="InterPro" id="IPR029061">
    <property type="entry name" value="THDP-binding"/>
</dbReference>
<dbReference type="GO" id="GO:0006113">
    <property type="term" value="P:fermentation"/>
    <property type="evidence" value="ECO:0007669"/>
    <property type="project" value="UniProtKB-ARBA"/>
</dbReference>
<comment type="cofactor">
    <cofactor evidence="9">
        <name>Mg(2+)</name>
        <dbReference type="ChEBI" id="CHEBI:18420"/>
    </cofactor>
    <text evidence="9">Binds 1 Mg(2+) per subunit.</text>
</comment>
<evidence type="ECO:0000313" key="15">
    <source>
        <dbReference type="Proteomes" id="UP000013776"/>
    </source>
</evidence>
<dbReference type="InterPro" id="IPR029035">
    <property type="entry name" value="DHS-like_NAD/FAD-binding_dom"/>
</dbReference>
<dbReference type="GO" id="GO:0000287">
    <property type="term" value="F:magnesium ion binding"/>
    <property type="evidence" value="ECO:0007669"/>
    <property type="project" value="InterPro"/>
</dbReference>
<dbReference type="SUPFAM" id="SSF52518">
    <property type="entry name" value="Thiamin diphosphate-binding fold (THDP-binding)"/>
    <property type="match status" value="2"/>
</dbReference>